<protein>
    <submittedName>
        <fullName evidence="2">Uncharacterized protein</fullName>
    </submittedName>
</protein>
<reference evidence="2 3" key="1">
    <citation type="journal article" date="2010" name="Nature">
        <title>The Ectocarpus genome and the independent evolution of multicellularity in brown algae.</title>
        <authorList>
            <person name="Cock J.M."/>
            <person name="Sterck L."/>
            <person name="Rouze P."/>
            <person name="Scornet D."/>
            <person name="Allen A.E."/>
            <person name="Amoutzias G."/>
            <person name="Anthouard V."/>
            <person name="Artiguenave F."/>
            <person name="Aury J.M."/>
            <person name="Badger J.H."/>
            <person name="Beszteri B."/>
            <person name="Billiau K."/>
            <person name="Bonnet E."/>
            <person name="Bothwell J.H."/>
            <person name="Bowler C."/>
            <person name="Boyen C."/>
            <person name="Brownlee C."/>
            <person name="Carrano C.J."/>
            <person name="Charrier B."/>
            <person name="Cho G.Y."/>
            <person name="Coelho S.M."/>
            <person name="Collen J."/>
            <person name="Corre E."/>
            <person name="Da Silva C."/>
            <person name="Delage L."/>
            <person name="Delaroque N."/>
            <person name="Dittami S.M."/>
            <person name="Doulbeau S."/>
            <person name="Elias M."/>
            <person name="Farnham G."/>
            <person name="Gachon C.M."/>
            <person name="Gschloessl B."/>
            <person name="Heesch S."/>
            <person name="Jabbari K."/>
            <person name="Jubin C."/>
            <person name="Kawai H."/>
            <person name="Kimura K."/>
            <person name="Kloareg B."/>
            <person name="Kupper F.C."/>
            <person name="Lang D."/>
            <person name="Le Bail A."/>
            <person name="Leblanc C."/>
            <person name="Lerouge P."/>
            <person name="Lohr M."/>
            <person name="Lopez P.J."/>
            <person name="Martens C."/>
            <person name="Maumus F."/>
            <person name="Michel G."/>
            <person name="Miranda-Saavedra D."/>
            <person name="Morales J."/>
            <person name="Moreau H."/>
            <person name="Motomura T."/>
            <person name="Nagasato C."/>
            <person name="Napoli C.A."/>
            <person name="Nelson D.R."/>
            <person name="Nyvall-Collen P."/>
            <person name="Peters A.F."/>
            <person name="Pommier C."/>
            <person name="Potin P."/>
            <person name="Poulain J."/>
            <person name="Quesneville H."/>
            <person name="Read B."/>
            <person name="Rensing S.A."/>
            <person name="Ritter A."/>
            <person name="Rousvoal S."/>
            <person name="Samanta M."/>
            <person name="Samson G."/>
            <person name="Schroeder D.C."/>
            <person name="Segurens B."/>
            <person name="Strittmatter M."/>
            <person name="Tonon T."/>
            <person name="Tregear J.W."/>
            <person name="Valentin K."/>
            <person name="von Dassow P."/>
            <person name="Yamagishi T."/>
            <person name="Van de Peer Y."/>
            <person name="Wincker P."/>
        </authorList>
    </citation>
    <scope>NUCLEOTIDE SEQUENCE [LARGE SCALE GENOMIC DNA]</scope>
    <source>
        <strain evidence="3">Ec32 / CCAP1310/4</strain>
    </source>
</reference>
<dbReference type="InParanoid" id="D7FN94"/>
<sequence>MIAARNSVVAQSKPKPPPMPSLEAIAKLIGVNLESEPELTHIVSEMRTTPLPPTWTIEEIGASQTTPPRASRFTTRSITSYTADREANLSASAIAPRLEYVNRVTRERTCTHPGTPYFLRAVERQRVSNQRQRRGEVVVVSGTSPKANNSNHNSIIDTMDWSLPSTTSHPDEDGHAGRGGAPSIGTVHDDTATMDDDQPVASTTDSGTNNSSKVRVVRRDKPGVGSGTSLAEQEQDNGAERGSTHRKRAPSSGGKGGKRRTPPPKWLVFTSWWHETTTGTENTVNRKHASIRYSTANGSLEVELEDVPAIFEVSHATGRYGKVGAVDIRVGAQLSILGRQMRLMQCDGVTAQWLESEVRAITKAKAALITAVEDGGDSVRVTCRSDRLQVAASAQRGSGSVGQAAEMDRRALMQDVATLRDILAKTQPEEARRLTDGLDFA</sequence>
<proteinExistence type="predicted"/>
<dbReference type="Proteomes" id="UP000002630">
    <property type="component" value="Linkage Group LG10"/>
</dbReference>
<name>D7FN94_ECTSI</name>
<evidence type="ECO:0000313" key="3">
    <source>
        <dbReference type="Proteomes" id="UP000002630"/>
    </source>
</evidence>
<organism evidence="2 3">
    <name type="scientific">Ectocarpus siliculosus</name>
    <name type="common">Brown alga</name>
    <name type="synonym">Conferva siliculosa</name>
    <dbReference type="NCBI Taxonomy" id="2880"/>
    <lineage>
        <taxon>Eukaryota</taxon>
        <taxon>Sar</taxon>
        <taxon>Stramenopiles</taxon>
        <taxon>Ochrophyta</taxon>
        <taxon>PX clade</taxon>
        <taxon>Phaeophyceae</taxon>
        <taxon>Ectocarpales</taxon>
        <taxon>Ectocarpaceae</taxon>
        <taxon>Ectocarpus</taxon>
    </lineage>
</organism>
<evidence type="ECO:0000256" key="1">
    <source>
        <dbReference type="SAM" id="MobiDB-lite"/>
    </source>
</evidence>
<keyword evidence="3" id="KW-1185">Reference proteome</keyword>
<feature type="compositionally biased region" description="Polar residues" evidence="1">
    <location>
        <begin position="200"/>
        <end position="213"/>
    </location>
</feature>
<gene>
    <name evidence="2" type="ORF">Esi_0177_0042</name>
</gene>
<dbReference type="Gene3D" id="2.30.29.170">
    <property type="match status" value="1"/>
</dbReference>
<dbReference type="EMBL" id="FN649735">
    <property type="protein sequence ID" value="CBJ30151.1"/>
    <property type="molecule type" value="Genomic_DNA"/>
</dbReference>
<feature type="region of interest" description="Disordered" evidence="1">
    <location>
        <begin position="123"/>
        <end position="265"/>
    </location>
</feature>
<dbReference type="EMBL" id="FN648270">
    <property type="protein sequence ID" value="CBJ30151.1"/>
    <property type="molecule type" value="Genomic_DNA"/>
</dbReference>
<dbReference type="AlphaFoldDB" id="D7FN94"/>
<dbReference type="STRING" id="2880.D7FN94"/>
<dbReference type="OrthoDB" id="551993at2759"/>
<feature type="compositionally biased region" description="Polar residues" evidence="1">
    <location>
        <begin position="141"/>
        <end position="156"/>
    </location>
</feature>
<evidence type="ECO:0000313" key="2">
    <source>
        <dbReference type="EMBL" id="CBJ30151.1"/>
    </source>
</evidence>
<accession>D7FN94</accession>